<protein>
    <submittedName>
        <fullName evidence="2">Uncharacterized protein</fullName>
    </submittedName>
</protein>
<evidence type="ECO:0000313" key="2">
    <source>
        <dbReference type="EMBL" id="KKQ45444.1"/>
    </source>
</evidence>
<name>A0A0G0K8I5_9BACT</name>
<accession>A0A0G0K8I5</accession>
<sequence length="87" mass="9795">MLKKISKHIAHYTPLFGILAISFVGYLIFWYDRAFQAVIIFAASASYVVWGLIHHHQHDELHLSIIVEYISIAALGLIVGLSLIFTA</sequence>
<feature type="transmembrane region" description="Helical" evidence="1">
    <location>
        <begin position="35"/>
        <end position="53"/>
    </location>
</feature>
<keyword evidence="1" id="KW-0812">Transmembrane</keyword>
<evidence type="ECO:0000256" key="1">
    <source>
        <dbReference type="SAM" id="Phobius"/>
    </source>
</evidence>
<feature type="transmembrane region" description="Helical" evidence="1">
    <location>
        <begin position="12"/>
        <end position="29"/>
    </location>
</feature>
<dbReference type="EMBL" id="LBTR01000015">
    <property type="protein sequence ID" value="KKQ45444.1"/>
    <property type="molecule type" value="Genomic_DNA"/>
</dbReference>
<dbReference type="Proteomes" id="UP000034603">
    <property type="component" value="Unassembled WGS sequence"/>
</dbReference>
<comment type="caution">
    <text evidence="2">The sequence shown here is derived from an EMBL/GenBank/DDBJ whole genome shotgun (WGS) entry which is preliminary data.</text>
</comment>
<keyword evidence="1" id="KW-0472">Membrane</keyword>
<reference evidence="2 3" key="1">
    <citation type="journal article" date="2015" name="Nature">
        <title>rRNA introns, odd ribosomes, and small enigmatic genomes across a large radiation of phyla.</title>
        <authorList>
            <person name="Brown C.T."/>
            <person name="Hug L.A."/>
            <person name="Thomas B.C."/>
            <person name="Sharon I."/>
            <person name="Castelle C.J."/>
            <person name="Singh A."/>
            <person name="Wilkins M.J."/>
            <person name="Williams K.H."/>
            <person name="Banfield J.F."/>
        </authorList>
    </citation>
    <scope>NUCLEOTIDE SEQUENCE [LARGE SCALE GENOMIC DNA]</scope>
</reference>
<gene>
    <name evidence="2" type="ORF">US62_C0015G0025</name>
</gene>
<organism evidence="2 3">
    <name type="scientific">Candidatus Woesebacteria bacterium GW2011_GWA1_37_8</name>
    <dbReference type="NCBI Taxonomy" id="1618546"/>
    <lineage>
        <taxon>Bacteria</taxon>
        <taxon>Candidatus Woeseibacteriota</taxon>
    </lineage>
</organism>
<dbReference type="AlphaFoldDB" id="A0A0G0K8I5"/>
<keyword evidence="1" id="KW-1133">Transmembrane helix</keyword>
<feature type="transmembrane region" description="Helical" evidence="1">
    <location>
        <begin position="65"/>
        <end position="85"/>
    </location>
</feature>
<proteinExistence type="predicted"/>
<evidence type="ECO:0000313" key="3">
    <source>
        <dbReference type="Proteomes" id="UP000034603"/>
    </source>
</evidence>